<reference evidence="8" key="1">
    <citation type="submission" date="2020-01" db="EMBL/GenBank/DDBJ databases">
        <authorList>
            <consortium name="DOE Joint Genome Institute"/>
            <person name="Haridas S."/>
            <person name="Albert R."/>
            <person name="Binder M."/>
            <person name="Bloem J."/>
            <person name="Labutti K."/>
            <person name="Salamov A."/>
            <person name="Andreopoulos B."/>
            <person name="Baker S.E."/>
            <person name="Barry K."/>
            <person name="Bills G."/>
            <person name="Bluhm B.H."/>
            <person name="Cannon C."/>
            <person name="Castanera R."/>
            <person name="Culley D.E."/>
            <person name="Daum C."/>
            <person name="Ezra D."/>
            <person name="Gonzalez J.B."/>
            <person name="Henrissat B."/>
            <person name="Kuo A."/>
            <person name="Liang C."/>
            <person name="Lipzen A."/>
            <person name="Lutzoni F."/>
            <person name="Magnuson J."/>
            <person name="Mondo S."/>
            <person name="Nolan M."/>
            <person name="Ohm R."/>
            <person name="Pangilinan J."/>
            <person name="Park H.-J."/>
            <person name="Ramirez L."/>
            <person name="Alfaro M."/>
            <person name="Sun H."/>
            <person name="Tritt A."/>
            <person name="Yoshinaga Y."/>
            <person name="Zwiers L.-H."/>
            <person name="Turgeon B.G."/>
            <person name="Goodwin S.B."/>
            <person name="Spatafora J.W."/>
            <person name="Crous P.W."/>
            <person name="Grigoriev I.V."/>
        </authorList>
    </citation>
    <scope>NUCLEOTIDE SEQUENCE</scope>
    <source>
        <strain evidence="8">CBS 342.82</strain>
    </source>
</reference>
<dbReference type="CDD" id="cd07730">
    <property type="entry name" value="metallo-hydrolase-like_MBL-fold"/>
    <property type="match status" value="1"/>
</dbReference>
<organism evidence="8">
    <name type="scientific">Dissoconium aciculare CBS 342.82</name>
    <dbReference type="NCBI Taxonomy" id="1314786"/>
    <lineage>
        <taxon>Eukaryota</taxon>
        <taxon>Fungi</taxon>
        <taxon>Dikarya</taxon>
        <taxon>Ascomycota</taxon>
        <taxon>Pezizomycotina</taxon>
        <taxon>Dothideomycetes</taxon>
        <taxon>Dothideomycetidae</taxon>
        <taxon>Mycosphaerellales</taxon>
        <taxon>Dissoconiaceae</taxon>
        <taxon>Dissoconium</taxon>
    </lineage>
</organism>
<feature type="domain" description="Metallo-beta-lactamase" evidence="6">
    <location>
        <begin position="56"/>
        <end position="277"/>
    </location>
</feature>
<evidence type="ECO:0000256" key="4">
    <source>
        <dbReference type="ARBA" id="ARBA00022833"/>
    </source>
</evidence>
<dbReference type="SMART" id="SM00849">
    <property type="entry name" value="Lactamase_B"/>
    <property type="match status" value="1"/>
</dbReference>
<keyword evidence="3" id="KW-0378">Hydrolase</keyword>
<dbReference type="Pfam" id="PF00753">
    <property type="entry name" value="Lactamase_B"/>
    <property type="match status" value="1"/>
</dbReference>
<dbReference type="InterPro" id="IPR036866">
    <property type="entry name" value="RibonucZ/Hydroxyglut_hydro"/>
</dbReference>
<dbReference type="InterPro" id="IPR051013">
    <property type="entry name" value="MBL_superfamily_lactonases"/>
</dbReference>
<dbReference type="GO" id="GO:0046872">
    <property type="term" value="F:metal ion binding"/>
    <property type="evidence" value="ECO:0007669"/>
    <property type="project" value="UniProtKB-KW"/>
</dbReference>
<dbReference type="PANTHER" id="PTHR42978">
    <property type="entry name" value="QUORUM-QUENCHING LACTONASE YTNP-RELATED-RELATED"/>
    <property type="match status" value="1"/>
</dbReference>
<evidence type="ECO:0000256" key="1">
    <source>
        <dbReference type="ARBA" id="ARBA00007749"/>
    </source>
</evidence>
<reference evidence="8" key="2">
    <citation type="submission" date="2020-04" db="EMBL/GenBank/DDBJ databases">
        <authorList>
            <consortium name="NCBI Genome Project"/>
        </authorList>
    </citation>
    <scope>NUCLEOTIDE SEQUENCE</scope>
    <source>
        <strain evidence="8">CBS 342.82</strain>
    </source>
</reference>
<dbReference type="RefSeq" id="XP_033456566.1">
    <property type="nucleotide sequence ID" value="XM_033603418.1"/>
</dbReference>
<dbReference type="Proteomes" id="UP000504637">
    <property type="component" value="Unplaced"/>
</dbReference>
<dbReference type="InterPro" id="IPR001279">
    <property type="entry name" value="Metallo-B-lactamas"/>
</dbReference>
<comment type="similarity">
    <text evidence="1">Belongs to the metallo-beta-lactamase superfamily.</text>
</comment>
<dbReference type="PANTHER" id="PTHR42978:SF5">
    <property type="entry name" value="METALLO-BETA-LACTAMASE DOMAIN-CONTAINING PROTEIN"/>
    <property type="match status" value="1"/>
</dbReference>
<dbReference type="GeneID" id="54361218"/>
<proteinExistence type="inferred from homology"/>
<evidence type="ECO:0000259" key="6">
    <source>
        <dbReference type="SMART" id="SM00849"/>
    </source>
</evidence>
<evidence type="ECO:0000256" key="5">
    <source>
        <dbReference type="SAM" id="MobiDB-lite"/>
    </source>
</evidence>
<evidence type="ECO:0000256" key="3">
    <source>
        <dbReference type="ARBA" id="ARBA00022801"/>
    </source>
</evidence>
<keyword evidence="7" id="KW-1185">Reference proteome</keyword>
<gene>
    <name evidence="8" type="ORF">K489DRAFT_373381</name>
</gene>
<dbReference type="GO" id="GO:0016787">
    <property type="term" value="F:hydrolase activity"/>
    <property type="evidence" value="ECO:0007669"/>
    <property type="project" value="UniProtKB-KW"/>
</dbReference>
<evidence type="ECO:0000313" key="7">
    <source>
        <dbReference type="Proteomes" id="UP000504637"/>
    </source>
</evidence>
<accession>A0A6J3LUT0</accession>
<evidence type="ECO:0000256" key="2">
    <source>
        <dbReference type="ARBA" id="ARBA00022723"/>
    </source>
</evidence>
<dbReference type="Gene3D" id="3.60.15.10">
    <property type="entry name" value="Ribonuclease Z/Hydroxyacylglutathione hydrolase-like"/>
    <property type="match status" value="1"/>
</dbReference>
<evidence type="ECO:0000313" key="8">
    <source>
        <dbReference type="RefSeq" id="XP_033456566.1"/>
    </source>
</evidence>
<dbReference type="AlphaFoldDB" id="A0A6J3LUT0"/>
<keyword evidence="2" id="KW-0479">Metal-binding</keyword>
<dbReference type="SUPFAM" id="SSF56281">
    <property type="entry name" value="Metallo-hydrolase/oxidoreductase"/>
    <property type="match status" value="1"/>
</dbReference>
<dbReference type="OrthoDB" id="10250730at2759"/>
<sequence>MSSSSSSPPRPPPLNAPPSTTAVRVSVIDTTLNLVGAPASMVWQPAIPGFDRVRCGCWSILITHPPSGQRLLYDLGVRKDWQNLAPAIGIPGLMDSGIITKLEVGQNVSEVLSEAAPEHRIGLEEISAVIWSHFHFDHTGDVSTFPSTTKLIVGPGSKKAFMPGYPADPHAQTLESDFAGRDVVEVDFTKSPLRIGRFEALDYFGDGSFYLLNAPGHAIGHLNALARTTVSPPTFILLGGDSAHHCGEIRPSIYTPLPSEISPSPVPHLHSPICPGGIFSPLFPSSATKPHATPVLSLIDPFAGSYPDPKFALIYDDDQLRETLEKDVELDACAEVFVLLAHDWSLKGVIPEWPIGDLNGWAEEGWKDVGRWKFLEDFEGGLKSDEDGGK</sequence>
<protein>
    <recommendedName>
        <fullName evidence="6">Metallo-beta-lactamase domain-containing protein</fullName>
    </recommendedName>
</protein>
<feature type="region of interest" description="Disordered" evidence="5">
    <location>
        <begin position="1"/>
        <end position="20"/>
    </location>
</feature>
<reference evidence="8" key="3">
    <citation type="submission" date="2025-08" db="UniProtKB">
        <authorList>
            <consortium name="RefSeq"/>
        </authorList>
    </citation>
    <scope>IDENTIFICATION</scope>
    <source>
        <strain evidence="8">CBS 342.82</strain>
    </source>
</reference>
<keyword evidence="4" id="KW-0862">Zinc</keyword>
<name>A0A6J3LUT0_9PEZI</name>